<evidence type="ECO:0000313" key="1">
    <source>
        <dbReference type="EMBL" id="KAF6002297.1"/>
    </source>
</evidence>
<name>A0A7J7IIG8_9RHOD</name>
<keyword evidence="2" id="KW-1185">Reference proteome</keyword>
<dbReference type="Proteomes" id="UP000530660">
    <property type="component" value="Unassembled WGS sequence"/>
</dbReference>
<comment type="caution">
    <text evidence="1">The sequence shown here is derived from an EMBL/GenBank/DDBJ whole genome shotgun (WGS) entry which is preliminary data.</text>
</comment>
<evidence type="ECO:0000313" key="2">
    <source>
        <dbReference type="Proteomes" id="UP000530660"/>
    </source>
</evidence>
<reference evidence="1 2" key="1">
    <citation type="journal article" date="2020" name="J. Phycol.">
        <title>Comparative genome analysis reveals Cyanidiococcus gen. nov., a new extremophilic red algal genus sister to Cyanidioschyzon (Cyanidioschyzonaceae, Rhodophyta).</title>
        <authorList>
            <person name="Liu S.-L."/>
            <person name="Chiang Y.-R."/>
            <person name="Yoon H.S."/>
            <person name="Fu H.-Y."/>
        </authorList>
    </citation>
    <scope>NUCLEOTIDE SEQUENCE [LARGE SCALE GENOMIC DNA]</scope>
    <source>
        <strain evidence="1 2">THAL066</strain>
    </source>
</reference>
<proteinExistence type="predicted"/>
<dbReference type="EMBL" id="VWRR01000011">
    <property type="protein sequence ID" value="KAF6002297.1"/>
    <property type="molecule type" value="Genomic_DNA"/>
</dbReference>
<accession>A0A7J7IIG8</accession>
<protein>
    <submittedName>
        <fullName evidence="1">Uncharacterized protein</fullName>
    </submittedName>
</protein>
<gene>
    <name evidence="1" type="ORF">F1559_004041</name>
</gene>
<dbReference type="AlphaFoldDB" id="A0A7J7IIG8"/>
<sequence>MQRLLEAPRPGTCPPRQTQVLQKQAKRSGRVLINFSGSPAVAERIHVVVLLRDTELLVRTPEHIEYAYARERLVQYERLEQSRGKYRLRLRFHGDRQPVPLDLVFHHPAMREVFLRAVLTWSGNFGLMLPASLLPHAPSGAFRIQIRVTSASRPTWPATAADWGLPRATEHPPALVALVLPDSGTSGRRFGLAALPNDLDTDGLYRCVAARALPRGGAALALLVRIDAADAVAEVFESSVAAENSLSGLVAIGLRIYGTGICFLGGRPKRPQ</sequence>
<organism evidence="1 2">
    <name type="scientific">Cyanidiococcus yangmingshanensis</name>
    <dbReference type="NCBI Taxonomy" id="2690220"/>
    <lineage>
        <taxon>Eukaryota</taxon>
        <taxon>Rhodophyta</taxon>
        <taxon>Bangiophyceae</taxon>
        <taxon>Cyanidiales</taxon>
        <taxon>Cyanidiaceae</taxon>
        <taxon>Cyanidiococcus</taxon>
    </lineage>
</organism>